<evidence type="ECO:0000313" key="2">
    <source>
        <dbReference type="Proteomes" id="UP000499080"/>
    </source>
</evidence>
<gene>
    <name evidence="1" type="ORF">AVEN_218732_1</name>
</gene>
<dbReference type="EMBL" id="BGPR01000051">
    <property type="protein sequence ID" value="GBL87025.1"/>
    <property type="molecule type" value="Genomic_DNA"/>
</dbReference>
<name>A0A4Y2B6R6_ARAVE</name>
<comment type="caution">
    <text evidence="1">The sequence shown here is derived from an EMBL/GenBank/DDBJ whole genome shotgun (WGS) entry which is preliminary data.</text>
</comment>
<keyword evidence="2" id="KW-1185">Reference proteome</keyword>
<reference evidence="1 2" key="1">
    <citation type="journal article" date="2019" name="Sci. Rep.">
        <title>Orb-weaving spider Araneus ventricosus genome elucidates the spidroin gene catalogue.</title>
        <authorList>
            <person name="Kono N."/>
            <person name="Nakamura H."/>
            <person name="Ohtoshi R."/>
            <person name="Moran D.A.P."/>
            <person name="Shinohara A."/>
            <person name="Yoshida Y."/>
            <person name="Fujiwara M."/>
            <person name="Mori M."/>
            <person name="Tomita M."/>
            <person name="Arakawa K."/>
        </authorList>
    </citation>
    <scope>NUCLEOTIDE SEQUENCE [LARGE SCALE GENOMIC DNA]</scope>
</reference>
<dbReference type="AlphaFoldDB" id="A0A4Y2B6R6"/>
<accession>A0A4Y2B6R6</accession>
<sequence>MPFLFTFRASQPPEIGAMAKITLLHRVAYEKAAPSSGLTSLGMKIRNRHVESCVYKNVLELQNSGIRIGEFVNSTSPLMSQYPTSKVIDRIAISECMPWF</sequence>
<organism evidence="1 2">
    <name type="scientific">Araneus ventricosus</name>
    <name type="common">Orbweaver spider</name>
    <name type="synonym">Epeira ventricosa</name>
    <dbReference type="NCBI Taxonomy" id="182803"/>
    <lineage>
        <taxon>Eukaryota</taxon>
        <taxon>Metazoa</taxon>
        <taxon>Ecdysozoa</taxon>
        <taxon>Arthropoda</taxon>
        <taxon>Chelicerata</taxon>
        <taxon>Arachnida</taxon>
        <taxon>Araneae</taxon>
        <taxon>Araneomorphae</taxon>
        <taxon>Entelegynae</taxon>
        <taxon>Araneoidea</taxon>
        <taxon>Araneidae</taxon>
        <taxon>Araneus</taxon>
    </lineage>
</organism>
<evidence type="ECO:0000313" key="1">
    <source>
        <dbReference type="EMBL" id="GBL87025.1"/>
    </source>
</evidence>
<proteinExistence type="predicted"/>
<protein>
    <submittedName>
        <fullName evidence="1">Uncharacterized protein</fullName>
    </submittedName>
</protein>
<dbReference type="Proteomes" id="UP000499080">
    <property type="component" value="Unassembled WGS sequence"/>
</dbReference>